<evidence type="ECO:0000313" key="2">
    <source>
        <dbReference type="EMBL" id="MBH9579989.1"/>
    </source>
</evidence>
<dbReference type="EMBL" id="QKXQ01000405">
    <property type="protein sequence ID" value="REH93479.1"/>
    <property type="molecule type" value="Genomic_DNA"/>
</dbReference>
<evidence type="ECO:0000313" key="7">
    <source>
        <dbReference type="Proteomes" id="UP000597038"/>
    </source>
</evidence>
<evidence type="ECO:0008006" key="8">
    <source>
        <dbReference type="Google" id="ProtNLM"/>
    </source>
</evidence>
<comment type="caution">
    <text evidence="3">The sequence shown here is derived from an EMBL/GenBank/DDBJ whole genome shotgun (WGS) entry which is preliminary data.</text>
</comment>
<dbReference type="RefSeq" id="WP_103209107.1">
    <property type="nucleotide sequence ID" value="NZ_CAJUZQ010000022.1"/>
</dbReference>
<dbReference type="KEGG" id="sfq:C7J90_08615"/>
<organism evidence="3 6">
    <name type="scientific">Staphylococcus felis</name>
    <dbReference type="NCBI Taxonomy" id="46127"/>
    <lineage>
        <taxon>Bacteria</taxon>
        <taxon>Bacillati</taxon>
        <taxon>Bacillota</taxon>
        <taxon>Bacilli</taxon>
        <taxon>Bacillales</taxon>
        <taxon>Staphylococcaceae</taxon>
        <taxon>Staphylococcus</taxon>
    </lineage>
</organism>
<evidence type="ECO:0000313" key="4">
    <source>
        <dbReference type="EMBL" id="REI24389.1"/>
    </source>
</evidence>
<evidence type="ECO:0000313" key="5">
    <source>
        <dbReference type="Proteomes" id="UP000256337"/>
    </source>
</evidence>
<accession>A0A2K3ZDH4</accession>
<dbReference type="Proteomes" id="UP000597038">
    <property type="component" value="Unassembled WGS sequence"/>
</dbReference>
<dbReference type="EMBL" id="JAEDAQ010000001">
    <property type="protein sequence ID" value="MBH9579989.1"/>
    <property type="molecule type" value="Genomic_DNA"/>
</dbReference>
<evidence type="ECO:0000256" key="1">
    <source>
        <dbReference type="SAM" id="Phobius"/>
    </source>
</evidence>
<dbReference type="EMBL" id="QKYD01000038">
    <property type="protein sequence ID" value="REI24389.1"/>
    <property type="molecule type" value="Genomic_DNA"/>
</dbReference>
<dbReference type="GeneID" id="48058286"/>
<gene>
    <name evidence="4" type="ORF">DOS76_02140</name>
    <name evidence="3" type="ORF">DOS83_08855</name>
    <name evidence="2" type="ORF">I9026_01145</name>
</gene>
<feature type="transmembrane region" description="Helical" evidence="1">
    <location>
        <begin position="61"/>
        <end position="82"/>
    </location>
</feature>
<dbReference type="AlphaFoldDB" id="A0A2K3ZDH4"/>
<name>A0A2K3ZDH4_9STAP</name>
<sequence>MSILDFPNYLWISILAMLVLTLFCCLILNKWFFPAIVSFIVLGILAFLMPNFYDITYEPLLGYAAFVAILSLMISALLWFFTRNWRKKRQLKKHQKERAEFEKRHHP</sequence>
<reference evidence="2 7" key="2">
    <citation type="submission" date="2020-12" db="EMBL/GenBank/DDBJ databases">
        <title>Genomic analysis of Staphylococcus felis from a cat with skin infection.</title>
        <authorList>
            <person name="Aslantas O."/>
            <person name="Keskin O."/>
            <person name="Buyukaltay K."/>
            <person name="Gullu Yucetepe A."/>
        </authorList>
    </citation>
    <scope>NUCLEOTIDE SEQUENCE [LARGE SCALE GENOMIC DNA]</scope>
    <source>
        <strain evidence="2 7">HARRANVET</strain>
    </source>
</reference>
<evidence type="ECO:0000313" key="6">
    <source>
        <dbReference type="Proteomes" id="UP000256562"/>
    </source>
</evidence>
<keyword evidence="1" id="KW-0812">Transmembrane</keyword>
<dbReference type="OrthoDB" id="2390434at2"/>
<keyword evidence="7" id="KW-1185">Reference proteome</keyword>
<dbReference type="Proteomes" id="UP000256562">
    <property type="component" value="Unassembled WGS sequence"/>
</dbReference>
<feature type="transmembrane region" description="Helical" evidence="1">
    <location>
        <begin position="6"/>
        <end position="24"/>
    </location>
</feature>
<evidence type="ECO:0000313" key="3">
    <source>
        <dbReference type="EMBL" id="REH93479.1"/>
    </source>
</evidence>
<feature type="transmembrane region" description="Helical" evidence="1">
    <location>
        <begin position="31"/>
        <end position="49"/>
    </location>
</feature>
<protein>
    <recommendedName>
        <fullName evidence="8">Permease</fullName>
    </recommendedName>
</protein>
<proteinExistence type="predicted"/>
<dbReference type="Proteomes" id="UP000256337">
    <property type="component" value="Unassembled WGS sequence"/>
</dbReference>
<reference evidence="5 6" key="1">
    <citation type="journal article" date="2018" name="Vet. Microbiol.">
        <title>Characterisation of Staphylococcus felis isolated from cats using whole genome sequencing.</title>
        <authorList>
            <person name="Worthing K."/>
            <person name="Pang S."/>
            <person name="Trott D.J."/>
            <person name="Abraham S."/>
            <person name="Coombs G.W."/>
            <person name="Jordan D."/>
            <person name="McIntyre L."/>
            <person name="Davies M.R."/>
            <person name="Norris J."/>
        </authorList>
    </citation>
    <scope>NUCLEOTIDE SEQUENCE [LARGE SCALE GENOMIC DNA]</scope>
    <source>
        <strain evidence="4 5">F25</strain>
        <strain evidence="3 6">F9</strain>
    </source>
</reference>
<keyword evidence="1" id="KW-1133">Transmembrane helix</keyword>
<keyword evidence="1" id="KW-0472">Membrane</keyword>